<protein>
    <submittedName>
        <fullName evidence="1">Uncharacterized protein</fullName>
    </submittedName>
</protein>
<organism evidence="1 2">
    <name type="scientific">Pseudosulfitobacter koreensis</name>
    <dbReference type="NCBI Taxonomy" id="2968472"/>
    <lineage>
        <taxon>Bacteria</taxon>
        <taxon>Pseudomonadati</taxon>
        <taxon>Pseudomonadota</taxon>
        <taxon>Alphaproteobacteria</taxon>
        <taxon>Rhodobacterales</taxon>
        <taxon>Roseobacteraceae</taxon>
        <taxon>Pseudosulfitobacter</taxon>
    </lineage>
</organism>
<dbReference type="Proteomes" id="UP001165396">
    <property type="component" value="Unassembled WGS sequence"/>
</dbReference>
<sequence>MTDYLTFAFLRTGAVILVIGGCDMSAPVDLVDADTRNRIAVCSAGIGLELSADLQAELSEFALSGSLSAAARSEIRGTMFGGADLSDAATAQAFESYIGCIRQETRLFEYIAVLENRRAVLLRELESLGVDDARLDSLARSTSQHIEATRTGNLVLANDLYREITMALIELRRETTFAGELLYIPS</sequence>
<evidence type="ECO:0000313" key="2">
    <source>
        <dbReference type="Proteomes" id="UP001165396"/>
    </source>
</evidence>
<proteinExistence type="predicted"/>
<dbReference type="EMBL" id="JANKJG010000007">
    <property type="protein sequence ID" value="MCR8826961.1"/>
    <property type="molecule type" value="Genomic_DNA"/>
</dbReference>
<accession>A0ABT1Z1E3</accession>
<evidence type="ECO:0000313" key="1">
    <source>
        <dbReference type="EMBL" id="MCR8826961.1"/>
    </source>
</evidence>
<reference evidence="1" key="1">
    <citation type="submission" date="2022-07" db="EMBL/GenBank/DDBJ databases">
        <title>Pseudosulfitobacter sp. strain AP-MA-4, whole genome sequence.</title>
        <authorList>
            <person name="Jiang Y."/>
        </authorList>
    </citation>
    <scope>NUCLEOTIDE SEQUENCE</scope>
    <source>
        <strain evidence="1">AP-MA-4</strain>
    </source>
</reference>
<gene>
    <name evidence="1" type="ORF">NTA49_10470</name>
</gene>
<comment type="caution">
    <text evidence="1">The sequence shown here is derived from an EMBL/GenBank/DDBJ whole genome shotgun (WGS) entry which is preliminary data.</text>
</comment>
<dbReference type="RefSeq" id="WP_258294703.1">
    <property type="nucleotide sequence ID" value="NZ_JANKJG010000007.1"/>
</dbReference>
<keyword evidence="2" id="KW-1185">Reference proteome</keyword>
<name>A0ABT1Z1E3_9RHOB</name>